<evidence type="ECO:0000313" key="3">
    <source>
        <dbReference type="EMBL" id="KJY51199.1"/>
    </source>
</evidence>
<dbReference type="InterPro" id="IPR001789">
    <property type="entry name" value="Sig_transdc_resp-reg_receiver"/>
</dbReference>
<keyword evidence="1" id="KW-0597">Phosphoprotein</keyword>
<dbReference type="InterPro" id="IPR046947">
    <property type="entry name" value="LytR-like"/>
</dbReference>
<dbReference type="STRING" id="1218508.JG29_02470"/>
<comment type="caution">
    <text evidence="3">The sequence shown here is derived from an EMBL/GenBank/DDBJ whole genome shotgun (WGS) entry which is preliminary data.</text>
</comment>
<feature type="domain" description="Response regulatory" evidence="2">
    <location>
        <begin position="3"/>
        <end position="121"/>
    </location>
</feature>
<accession>A0A0F4KZ22</accession>
<feature type="modified residue" description="4-aspartylphosphate" evidence="1">
    <location>
        <position position="58"/>
    </location>
</feature>
<dbReference type="HOGENOM" id="CLU_000445_14_2_9"/>
<evidence type="ECO:0000259" key="2">
    <source>
        <dbReference type="PROSITE" id="PS50110"/>
    </source>
</evidence>
<dbReference type="PATRIC" id="fig|1218508.4.peg.254"/>
<gene>
    <name evidence="3" type="ORF">JG29_02470</name>
</gene>
<dbReference type="Pfam" id="PF00072">
    <property type="entry name" value="Response_reg"/>
    <property type="match status" value="1"/>
</dbReference>
<keyword evidence="4" id="KW-1185">Reference proteome</keyword>
<dbReference type="InterPro" id="IPR011006">
    <property type="entry name" value="CheY-like_superfamily"/>
</dbReference>
<dbReference type="RefSeq" id="WP_045922148.1">
    <property type="nucleotide sequence ID" value="NZ_JBHTHW010000004.1"/>
</dbReference>
<sequence length="237" mass="28069">MLSAWIIENDKKDYQNLKQNLLQYAFLRNLDIKTKWIKDPTQLLTISKSQSTQIYFIDIQLDHANGIEIAKSLRSSQANARIIFVSAFPDYVFETFVVHPEYFLRKPIAYKELQMVLDRLLNDSKNRNTKEIIIRSIDDGSRILLKISNIKAIMLVNSDKRLLKFITTDGEYYAHGRLEKYDFLLDNKSFYQSYRNTIVNLNYVKKIFETSLLLDNQQELPLAKARRKEMLREFILR</sequence>
<dbReference type="SMART" id="SM00850">
    <property type="entry name" value="LytTR"/>
    <property type="match status" value="1"/>
</dbReference>
<dbReference type="Gene3D" id="3.40.50.2300">
    <property type="match status" value="1"/>
</dbReference>
<protein>
    <recommendedName>
        <fullName evidence="2">Response regulatory domain-containing protein</fullName>
    </recommendedName>
</protein>
<dbReference type="GO" id="GO:0000156">
    <property type="term" value="F:phosphorelay response regulator activity"/>
    <property type="evidence" value="ECO:0007669"/>
    <property type="project" value="InterPro"/>
</dbReference>
<organism evidence="3 4">
    <name type="scientific">Bombilactobacillus mellis</name>
    <dbReference type="NCBI Taxonomy" id="1218508"/>
    <lineage>
        <taxon>Bacteria</taxon>
        <taxon>Bacillati</taxon>
        <taxon>Bacillota</taxon>
        <taxon>Bacilli</taxon>
        <taxon>Lactobacillales</taxon>
        <taxon>Lactobacillaceae</taxon>
        <taxon>Bombilactobacillus</taxon>
    </lineage>
</organism>
<evidence type="ECO:0000256" key="1">
    <source>
        <dbReference type="PROSITE-ProRule" id="PRU00169"/>
    </source>
</evidence>
<dbReference type="OrthoDB" id="9809318at2"/>
<dbReference type="PROSITE" id="PS50110">
    <property type="entry name" value="RESPONSE_REGULATORY"/>
    <property type="match status" value="1"/>
</dbReference>
<dbReference type="Gene3D" id="2.40.50.1020">
    <property type="entry name" value="LytTr DNA-binding domain"/>
    <property type="match status" value="1"/>
</dbReference>
<dbReference type="AlphaFoldDB" id="A0A0F4KZ22"/>
<dbReference type="EMBL" id="JXBZ01000002">
    <property type="protein sequence ID" value="KJY51199.1"/>
    <property type="molecule type" value="Genomic_DNA"/>
</dbReference>
<dbReference type="GO" id="GO:0003677">
    <property type="term" value="F:DNA binding"/>
    <property type="evidence" value="ECO:0007669"/>
    <property type="project" value="InterPro"/>
</dbReference>
<dbReference type="Proteomes" id="UP000033695">
    <property type="component" value="Unassembled WGS sequence"/>
</dbReference>
<dbReference type="SUPFAM" id="SSF52172">
    <property type="entry name" value="CheY-like"/>
    <property type="match status" value="1"/>
</dbReference>
<reference evidence="3 4" key="1">
    <citation type="submission" date="2014-12" db="EMBL/GenBank/DDBJ databases">
        <title>Comparative genomics of the lactic acid bacteria isolated from the honey bee gut.</title>
        <authorList>
            <person name="Ellegaard K.M."/>
            <person name="Tamarit D."/>
            <person name="Javelind E."/>
            <person name="Olofsson T."/>
            <person name="Andersson S.G."/>
            <person name="Vasquez A."/>
        </authorList>
    </citation>
    <scope>NUCLEOTIDE SEQUENCE [LARGE SCALE GENOMIC DNA]</scope>
    <source>
        <strain evidence="3 4">Hon2</strain>
    </source>
</reference>
<name>A0A0F4KZ22_9LACO</name>
<dbReference type="PANTHER" id="PTHR37299">
    <property type="entry name" value="TRANSCRIPTIONAL REGULATOR-RELATED"/>
    <property type="match status" value="1"/>
</dbReference>
<dbReference type="PANTHER" id="PTHR37299:SF1">
    <property type="entry name" value="STAGE 0 SPORULATION PROTEIN A HOMOLOG"/>
    <property type="match status" value="1"/>
</dbReference>
<dbReference type="Pfam" id="PF04397">
    <property type="entry name" value="LytTR"/>
    <property type="match status" value="1"/>
</dbReference>
<dbReference type="InterPro" id="IPR007492">
    <property type="entry name" value="LytTR_DNA-bd_dom"/>
</dbReference>
<evidence type="ECO:0000313" key="4">
    <source>
        <dbReference type="Proteomes" id="UP000033695"/>
    </source>
</evidence>
<proteinExistence type="predicted"/>